<keyword evidence="2" id="KW-1185">Reference proteome</keyword>
<dbReference type="RefSeq" id="WP_152290612.1">
    <property type="nucleotide sequence ID" value="NZ_VTPV01000009.1"/>
</dbReference>
<evidence type="ECO:0000313" key="1">
    <source>
        <dbReference type="EMBL" id="KAB1229786.1"/>
    </source>
</evidence>
<protein>
    <recommendedName>
        <fullName evidence="3">DUF4435 domain-containing protein</fullName>
    </recommendedName>
</protein>
<gene>
    <name evidence="1" type="ORF">F8D52_16065</name>
</gene>
<reference evidence="1 2" key="1">
    <citation type="journal article" date="2019" name="Stand. Genomic Sci.">
        <title>Draft Whole-Genome Sequence of a Novel Chryseobacterium viscerum Strain Isolated from Fresh Water at Dripping Springs, New Mexico.</title>
        <authorList>
            <person name="Kyndt J.A."/>
            <person name="Moore T.C."/>
        </authorList>
    </citation>
    <scope>NUCLEOTIDE SEQUENCE [LARGE SCALE GENOMIC DNA]</scope>
    <source>
        <strain evidence="1 2">DPS</strain>
    </source>
</reference>
<sequence length="211" mass="24909">MKEYGQNKIFVEGESDKKFIDFLLLQFFGINDPELVIDVKGKDKLKDSPLLINERRRSEGAKNLIIFDTDFNNSISKGGREKRLEEYQAVGHDLNIQLSIFLLPFDDQNEGLLEDLLNTCLKEEFNFFDSCWNMMIECTKASNVDKINLPAQKAFLFSKIDLFKEHRSEKWDYKSSSKYQYDDNGIWEFEREKNENLDKLLKFIENNLFNN</sequence>
<dbReference type="Pfam" id="PF11536">
    <property type="entry name" value="DUF3226"/>
    <property type="match status" value="1"/>
</dbReference>
<accession>A0A5N4BN06</accession>
<evidence type="ECO:0000313" key="2">
    <source>
        <dbReference type="Proteomes" id="UP000326384"/>
    </source>
</evidence>
<dbReference type="InterPro" id="IPR024508">
    <property type="entry name" value="DUF3226"/>
</dbReference>
<evidence type="ECO:0008006" key="3">
    <source>
        <dbReference type="Google" id="ProtNLM"/>
    </source>
</evidence>
<organism evidence="1 2">
    <name type="scientific">Chryseobacterium viscerum</name>
    <dbReference type="NCBI Taxonomy" id="1037377"/>
    <lineage>
        <taxon>Bacteria</taxon>
        <taxon>Pseudomonadati</taxon>
        <taxon>Bacteroidota</taxon>
        <taxon>Flavobacteriia</taxon>
        <taxon>Flavobacteriales</taxon>
        <taxon>Weeksellaceae</taxon>
        <taxon>Chryseobacterium group</taxon>
        <taxon>Chryseobacterium</taxon>
    </lineage>
</organism>
<proteinExistence type="predicted"/>
<name>A0A5N4BN06_9FLAO</name>
<dbReference type="Proteomes" id="UP000326384">
    <property type="component" value="Unassembled WGS sequence"/>
</dbReference>
<comment type="caution">
    <text evidence="1">The sequence shown here is derived from an EMBL/GenBank/DDBJ whole genome shotgun (WGS) entry which is preliminary data.</text>
</comment>
<dbReference type="EMBL" id="VTPV01000009">
    <property type="protein sequence ID" value="KAB1229786.1"/>
    <property type="molecule type" value="Genomic_DNA"/>
</dbReference>